<organism evidence="2 3">
    <name type="scientific">Meripilus lineatus</name>
    <dbReference type="NCBI Taxonomy" id="2056292"/>
    <lineage>
        <taxon>Eukaryota</taxon>
        <taxon>Fungi</taxon>
        <taxon>Dikarya</taxon>
        <taxon>Basidiomycota</taxon>
        <taxon>Agaricomycotina</taxon>
        <taxon>Agaricomycetes</taxon>
        <taxon>Polyporales</taxon>
        <taxon>Meripilaceae</taxon>
        <taxon>Meripilus</taxon>
    </lineage>
</organism>
<feature type="transmembrane region" description="Helical" evidence="1">
    <location>
        <begin position="92"/>
        <end position="114"/>
    </location>
</feature>
<dbReference type="PANTHER" id="PTHR40465">
    <property type="entry name" value="CHROMOSOME 1, WHOLE GENOME SHOTGUN SEQUENCE"/>
    <property type="match status" value="1"/>
</dbReference>
<comment type="caution">
    <text evidence="2">The sequence shown here is derived from an EMBL/GenBank/DDBJ whole genome shotgun (WGS) entry which is preliminary data.</text>
</comment>
<keyword evidence="1" id="KW-0812">Transmembrane</keyword>
<evidence type="ECO:0000313" key="3">
    <source>
        <dbReference type="Proteomes" id="UP001212997"/>
    </source>
</evidence>
<sequence length="150" mass="16607">MTDFKFYAAGVKGVPPTLGAVLLGNLVSMFFSGVVTMQSILYFRIYPNDHLKLKSMVGFVWLMDILHTCLLVGTSWTYLIVHFGEAGVADTVPWTVVASIVITAILTFCVHCFFSHRVYTLSKRNIIFIAPIVTLAAFRMALSFATSGQM</sequence>
<dbReference type="EMBL" id="JANAWD010000535">
    <property type="protein sequence ID" value="KAJ3478139.1"/>
    <property type="molecule type" value="Genomic_DNA"/>
</dbReference>
<reference evidence="2" key="1">
    <citation type="submission" date="2022-07" db="EMBL/GenBank/DDBJ databases">
        <title>Genome Sequence of Physisporinus lineatus.</title>
        <authorList>
            <person name="Buettner E."/>
        </authorList>
    </citation>
    <scope>NUCLEOTIDE SEQUENCE</scope>
    <source>
        <strain evidence="2">VT162</strain>
    </source>
</reference>
<name>A0AAD5YCF4_9APHY</name>
<dbReference type="PANTHER" id="PTHR40465:SF1">
    <property type="entry name" value="DUF6534 DOMAIN-CONTAINING PROTEIN"/>
    <property type="match status" value="1"/>
</dbReference>
<protein>
    <submittedName>
        <fullName evidence="2">Uncharacterized protein</fullName>
    </submittedName>
</protein>
<feature type="transmembrane region" description="Helical" evidence="1">
    <location>
        <begin position="126"/>
        <end position="145"/>
    </location>
</feature>
<feature type="transmembrane region" description="Helical" evidence="1">
    <location>
        <begin position="20"/>
        <end position="43"/>
    </location>
</feature>
<accession>A0AAD5YCF4</accession>
<keyword evidence="1" id="KW-0472">Membrane</keyword>
<evidence type="ECO:0000256" key="1">
    <source>
        <dbReference type="SAM" id="Phobius"/>
    </source>
</evidence>
<gene>
    <name evidence="2" type="ORF">NLI96_g9966</name>
</gene>
<keyword evidence="1" id="KW-1133">Transmembrane helix</keyword>
<proteinExistence type="predicted"/>
<dbReference type="AlphaFoldDB" id="A0AAD5YCF4"/>
<feature type="transmembrane region" description="Helical" evidence="1">
    <location>
        <begin position="55"/>
        <end position="80"/>
    </location>
</feature>
<evidence type="ECO:0000313" key="2">
    <source>
        <dbReference type="EMBL" id="KAJ3478139.1"/>
    </source>
</evidence>
<dbReference type="Proteomes" id="UP001212997">
    <property type="component" value="Unassembled WGS sequence"/>
</dbReference>
<keyword evidence="3" id="KW-1185">Reference proteome</keyword>